<dbReference type="EMBL" id="VFOP01000001">
    <property type="protein sequence ID" value="TQL51496.1"/>
    <property type="molecule type" value="Genomic_DNA"/>
</dbReference>
<feature type="region of interest" description="Disordered" evidence="1">
    <location>
        <begin position="366"/>
        <end position="387"/>
    </location>
</feature>
<comment type="caution">
    <text evidence="2">The sequence shown here is derived from an EMBL/GenBank/DDBJ whole genome shotgun (WGS) entry which is preliminary data.</text>
</comment>
<keyword evidence="3" id="KW-1185">Reference proteome</keyword>
<evidence type="ECO:0000256" key="1">
    <source>
        <dbReference type="SAM" id="MobiDB-lite"/>
    </source>
</evidence>
<evidence type="ECO:0000313" key="3">
    <source>
        <dbReference type="Proteomes" id="UP000319516"/>
    </source>
</evidence>
<accession>A0A542YTT2</accession>
<dbReference type="OrthoDB" id="10002660at2"/>
<gene>
    <name evidence="2" type="ORF">FB467_2642</name>
</gene>
<organism evidence="2 3">
    <name type="scientific">Ornithinicoccus hortensis</name>
    <dbReference type="NCBI Taxonomy" id="82346"/>
    <lineage>
        <taxon>Bacteria</taxon>
        <taxon>Bacillati</taxon>
        <taxon>Actinomycetota</taxon>
        <taxon>Actinomycetes</taxon>
        <taxon>Micrococcales</taxon>
        <taxon>Intrasporangiaceae</taxon>
        <taxon>Ornithinicoccus</taxon>
    </lineage>
</organism>
<dbReference type="RefSeq" id="WP_141785489.1">
    <property type="nucleotide sequence ID" value="NZ_BAAAIK010000011.1"/>
</dbReference>
<reference evidence="2 3" key="1">
    <citation type="submission" date="2019-06" db="EMBL/GenBank/DDBJ databases">
        <title>Sequencing the genomes of 1000 actinobacteria strains.</title>
        <authorList>
            <person name="Klenk H.-P."/>
        </authorList>
    </citation>
    <scope>NUCLEOTIDE SEQUENCE [LARGE SCALE GENOMIC DNA]</scope>
    <source>
        <strain evidence="2 3">DSM 12335</strain>
    </source>
</reference>
<protein>
    <submittedName>
        <fullName evidence="2">Uncharacterized protein</fullName>
    </submittedName>
</protein>
<evidence type="ECO:0000313" key="2">
    <source>
        <dbReference type="EMBL" id="TQL51496.1"/>
    </source>
</evidence>
<name>A0A542YTT2_9MICO</name>
<dbReference type="AlphaFoldDB" id="A0A542YTT2"/>
<proteinExistence type="predicted"/>
<dbReference type="Proteomes" id="UP000319516">
    <property type="component" value="Unassembled WGS sequence"/>
</dbReference>
<sequence length="407" mass="45683">MRFRAEQGTRWPIGQGWDAWWRLQVGEPGGGADLGVLLPEATGHDLRLVHGVDGRPGARYEVVAPGLTVGAAAVRIGGTDGARTAHLAYRETTGRRRFLVDCDGLEAFRSFAVHSTLRHLGLEVALRREPERLLDAAIELDWLSVRVRAQVVRRATGESLRVRLRVVGRGAWRPVLAPLLTMAAPLIRHGLAAAVAGTADRLEHLDEDPAGTGAPARELRQRALGAEIFRRRFHEVVDTVDRRPWWRRGRRALLTAYEDLPAVSPHWPDGAGLLTFGSWWDEEDWLFQGFVQRGVRRRDRHAEVDRQVDAWLRQQEVVLQEGARARAAAEAQDPGHLELTDELVDLSWLASPWSTVRKMVQLERSRTAPAGAGQDQSDVPSVDTDEEARRFVTDFLREELREHPRRG</sequence>